<evidence type="ECO:0000256" key="1">
    <source>
        <dbReference type="ARBA" id="ARBA00004370"/>
    </source>
</evidence>
<feature type="transmembrane region" description="Helical" evidence="5">
    <location>
        <begin position="235"/>
        <end position="256"/>
    </location>
</feature>
<feature type="domain" description="HAMP" evidence="7">
    <location>
        <begin position="330"/>
        <end position="382"/>
    </location>
</feature>
<dbReference type="OrthoDB" id="8482111at2"/>
<dbReference type="SMART" id="SM00304">
    <property type="entry name" value="HAMP"/>
    <property type="match status" value="2"/>
</dbReference>
<dbReference type="InterPro" id="IPR004090">
    <property type="entry name" value="Chemotax_Me-accpt_rcpt"/>
</dbReference>
<keyword evidence="5" id="KW-0472">Membrane</keyword>
<evidence type="ECO:0000256" key="5">
    <source>
        <dbReference type="SAM" id="Phobius"/>
    </source>
</evidence>
<dbReference type="PRINTS" id="PR00260">
    <property type="entry name" value="CHEMTRNSDUCR"/>
</dbReference>
<dbReference type="STRING" id="1675527.AIOL_000626"/>
<organism evidence="8 9">
    <name type="scientific">Candidatus Rhodobacter oscarellae</name>
    <dbReference type="NCBI Taxonomy" id="1675527"/>
    <lineage>
        <taxon>Bacteria</taxon>
        <taxon>Pseudomonadati</taxon>
        <taxon>Pseudomonadota</taxon>
        <taxon>Alphaproteobacteria</taxon>
        <taxon>Rhodobacterales</taxon>
        <taxon>Rhodobacter group</taxon>
        <taxon>Rhodobacter</taxon>
    </lineage>
</organism>
<dbReference type="GO" id="GO:0004888">
    <property type="term" value="F:transmembrane signaling receptor activity"/>
    <property type="evidence" value="ECO:0007669"/>
    <property type="project" value="InterPro"/>
</dbReference>
<dbReference type="GO" id="GO:0016020">
    <property type="term" value="C:membrane"/>
    <property type="evidence" value="ECO:0007669"/>
    <property type="project" value="UniProtKB-SubCell"/>
</dbReference>
<dbReference type="PROSITE" id="PS50885">
    <property type="entry name" value="HAMP"/>
    <property type="match status" value="1"/>
</dbReference>
<gene>
    <name evidence="8" type="ORF">AIOL_000626</name>
</gene>
<dbReference type="PANTHER" id="PTHR43531">
    <property type="entry name" value="PROTEIN ICFG"/>
    <property type="match status" value="1"/>
</dbReference>
<feature type="transmembrane region" description="Helical" evidence="5">
    <location>
        <begin position="21"/>
        <end position="40"/>
    </location>
</feature>
<protein>
    <submittedName>
        <fullName evidence="8">Methyl-accepting chemotaxis protein I (Serine chemoreceptor protein)</fullName>
    </submittedName>
</protein>
<comment type="similarity">
    <text evidence="3">Belongs to the methyl-accepting chemotaxis (MCP) protein family.</text>
</comment>
<comment type="subcellular location">
    <subcellularLocation>
        <location evidence="1">Membrane</location>
    </subcellularLocation>
</comment>
<evidence type="ECO:0000259" key="7">
    <source>
        <dbReference type="PROSITE" id="PS50885"/>
    </source>
</evidence>
<dbReference type="GO" id="GO:0006935">
    <property type="term" value="P:chemotaxis"/>
    <property type="evidence" value="ECO:0007669"/>
    <property type="project" value="UniProtKB-KW"/>
</dbReference>
<dbReference type="PANTHER" id="PTHR43531:SF11">
    <property type="entry name" value="METHYL-ACCEPTING CHEMOTAXIS PROTEIN 3"/>
    <property type="match status" value="1"/>
</dbReference>
<keyword evidence="2" id="KW-0145">Chemotaxis</keyword>
<dbReference type="SMART" id="SM00283">
    <property type="entry name" value="MA"/>
    <property type="match status" value="1"/>
</dbReference>
<dbReference type="InterPro" id="IPR004089">
    <property type="entry name" value="MCPsignal_dom"/>
</dbReference>
<keyword evidence="5" id="KW-1133">Transmembrane helix</keyword>
<accession>A0A0J9ECK2</accession>
<dbReference type="SUPFAM" id="SSF58104">
    <property type="entry name" value="Methyl-accepting chemotaxis protein (MCP) signaling domain"/>
    <property type="match status" value="1"/>
</dbReference>
<evidence type="ECO:0000313" key="9">
    <source>
        <dbReference type="Proteomes" id="UP000037178"/>
    </source>
</evidence>
<dbReference type="AlphaFoldDB" id="A0A0J9ECK2"/>
<reference evidence="8 9" key="1">
    <citation type="submission" date="2015-06" db="EMBL/GenBank/DDBJ databases">
        <title>Draft genome sequence of an Alphaproteobacteria species associated to the Mediterranean sponge Oscarella lobularis.</title>
        <authorList>
            <person name="Jourda C."/>
            <person name="Santini S."/>
            <person name="Claverie J.-M."/>
        </authorList>
    </citation>
    <scope>NUCLEOTIDE SEQUENCE [LARGE SCALE GENOMIC DNA]</scope>
    <source>
        <strain evidence="8">IGS</strain>
    </source>
</reference>
<evidence type="ECO:0000256" key="2">
    <source>
        <dbReference type="ARBA" id="ARBA00022500"/>
    </source>
</evidence>
<feature type="domain" description="Methyl-accepting transducer" evidence="6">
    <location>
        <begin position="387"/>
        <end position="616"/>
    </location>
</feature>
<evidence type="ECO:0000256" key="3">
    <source>
        <dbReference type="ARBA" id="ARBA00029447"/>
    </source>
</evidence>
<dbReference type="PROSITE" id="PS50111">
    <property type="entry name" value="CHEMOTAXIS_TRANSDUC_2"/>
    <property type="match status" value="1"/>
</dbReference>
<dbReference type="RefSeq" id="WP_049641548.1">
    <property type="nucleotide sequence ID" value="NZ_LFTY01000001.1"/>
</dbReference>
<dbReference type="GO" id="GO:0007165">
    <property type="term" value="P:signal transduction"/>
    <property type="evidence" value="ECO:0007669"/>
    <property type="project" value="UniProtKB-KW"/>
</dbReference>
<keyword evidence="4" id="KW-0807">Transducer</keyword>
<dbReference type="Pfam" id="PF00672">
    <property type="entry name" value="HAMP"/>
    <property type="match status" value="1"/>
</dbReference>
<dbReference type="Gene3D" id="6.10.340.10">
    <property type="match status" value="1"/>
</dbReference>
<proteinExistence type="inferred from homology"/>
<dbReference type="FunFam" id="1.10.287.950:FF:000001">
    <property type="entry name" value="Methyl-accepting chemotaxis sensory transducer"/>
    <property type="match status" value="1"/>
</dbReference>
<dbReference type="PATRIC" id="fig|1675527.3.peg.684"/>
<dbReference type="EMBL" id="LFTY01000001">
    <property type="protein sequence ID" value="KMW60470.1"/>
    <property type="molecule type" value="Genomic_DNA"/>
</dbReference>
<name>A0A0J9ECK2_9RHOB</name>
<dbReference type="InterPro" id="IPR051310">
    <property type="entry name" value="MCP_chemotaxis"/>
</dbReference>
<dbReference type="Gene3D" id="1.10.287.950">
    <property type="entry name" value="Methyl-accepting chemotaxis protein"/>
    <property type="match status" value="1"/>
</dbReference>
<dbReference type="Proteomes" id="UP000037178">
    <property type="component" value="Unassembled WGS sequence"/>
</dbReference>
<keyword evidence="9" id="KW-1185">Reference proteome</keyword>
<keyword evidence="8" id="KW-0675">Receptor</keyword>
<evidence type="ECO:0000313" key="8">
    <source>
        <dbReference type="EMBL" id="KMW60470.1"/>
    </source>
</evidence>
<comment type="caution">
    <text evidence="8">The sequence shown here is derived from an EMBL/GenBank/DDBJ whole genome shotgun (WGS) entry which is preliminary data.</text>
</comment>
<dbReference type="Pfam" id="PF00015">
    <property type="entry name" value="MCPsignal"/>
    <property type="match status" value="1"/>
</dbReference>
<sequence>MINPFSKTLKASLQLRLMGRILVLVITPIVMLTLVSIYTVNNGVKRADALVANQNTLIEDSGRVTEGNAAIVQAILELNSRIVAIGESRRRGLELGKLDPAKEIILRDDVQQSIRDYLGGMVRLSATLERLEQNDAEIDQYVVYLTGAAIRIDRLFSLYVSANRRTLNLAQSGAYAAASNNFSFEEMPLINSLRRMIDQTSFRFTELLLIVSDTQTAANETYVASVIEEQDAMELWLYGLLFFIASLTIIVTLISVRRSIILPIRDVPERIRRIDEVSAENDAESGKRRDDEIGDILLSVKVFGDRIKAGQKEREFKAEERRLKTQEQIESQTKAVKAVAAALKRLAKGDLSTRIDTPLPDGYEALRSDLNTAAQSLSRSITEAIRVSESLKSGIAAISSSSEDLSSRTEGQAATLEQTATAIHQLTTSIESTAEDSKEIETTMQQTAGKADAGQDIVRDAVGAMDKIKASSTEVERILDVIDDIAFRTNLLALNAGVEAARAGDAGRGFAVVAAEVRSLALRCTESATEIKNLVATSSSDIAQGVDLVNQSGVALQSIAEGVKEIIANATTMMSAISEQSSATSEINAAALQLDSATQRNAAMAEETAAACKEIDAESKKLESVISFFQVDSVQDDLREDSSSQRVKDVA</sequence>
<dbReference type="InterPro" id="IPR003660">
    <property type="entry name" value="HAMP_dom"/>
</dbReference>
<evidence type="ECO:0000259" key="6">
    <source>
        <dbReference type="PROSITE" id="PS50111"/>
    </source>
</evidence>
<keyword evidence="5" id="KW-0812">Transmembrane</keyword>
<evidence type="ECO:0000256" key="4">
    <source>
        <dbReference type="PROSITE-ProRule" id="PRU00284"/>
    </source>
</evidence>